<dbReference type="Proteomes" id="UP001527925">
    <property type="component" value="Unassembled WGS sequence"/>
</dbReference>
<dbReference type="PROSITE" id="PS00636">
    <property type="entry name" value="DNAJ_1"/>
    <property type="match status" value="1"/>
</dbReference>
<dbReference type="PROSITE" id="PS50076">
    <property type="entry name" value="DNAJ_2"/>
    <property type="match status" value="1"/>
</dbReference>
<name>A0ABR4MZE4_9FUNG</name>
<dbReference type="PANTHER" id="PTHR43908">
    <property type="entry name" value="AT29763P-RELATED"/>
    <property type="match status" value="1"/>
</dbReference>
<evidence type="ECO:0000256" key="1">
    <source>
        <dbReference type="ARBA" id="ARBA00004389"/>
    </source>
</evidence>
<evidence type="ECO:0000313" key="9">
    <source>
        <dbReference type="Proteomes" id="UP001527925"/>
    </source>
</evidence>
<dbReference type="Pfam" id="PF00226">
    <property type="entry name" value="DnaJ"/>
    <property type="match status" value="1"/>
</dbReference>
<feature type="region of interest" description="Disordered" evidence="6">
    <location>
        <begin position="399"/>
        <end position="453"/>
    </location>
</feature>
<dbReference type="SUPFAM" id="SSF46565">
    <property type="entry name" value="Chaperone J-domain"/>
    <property type="match status" value="1"/>
</dbReference>
<dbReference type="InterPro" id="IPR001623">
    <property type="entry name" value="DnaJ_domain"/>
</dbReference>
<dbReference type="SMART" id="SM00271">
    <property type="entry name" value="DnaJ"/>
    <property type="match status" value="1"/>
</dbReference>
<comment type="caution">
    <text evidence="8">The sequence shown here is derived from an EMBL/GenBank/DDBJ whole genome shotgun (WGS) entry which is preliminary data.</text>
</comment>
<accession>A0ABR4MZE4</accession>
<dbReference type="InterPro" id="IPR036869">
    <property type="entry name" value="J_dom_sf"/>
</dbReference>
<reference evidence="8 9" key="1">
    <citation type="submission" date="2023-09" db="EMBL/GenBank/DDBJ databases">
        <title>Pangenome analysis of Batrachochytrium dendrobatidis and related Chytrids.</title>
        <authorList>
            <person name="Yacoub M.N."/>
            <person name="Stajich J.E."/>
            <person name="James T.Y."/>
        </authorList>
    </citation>
    <scope>NUCLEOTIDE SEQUENCE [LARGE SCALE GENOMIC DNA]</scope>
    <source>
        <strain evidence="8 9">JEL0888</strain>
    </source>
</reference>
<protein>
    <submittedName>
        <fullName evidence="8">Chaperone protein dnaJ</fullName>
    </submittedName>
</protein>
<keyword evidence="3" id="KW-0256">Endoplasmic reticulum</keyword>
<dbReference type="CDD" id="cd06257">
    <property type="entry name" value="DnaJ"/>
    <property type="match status" value="1"/>
</dbReference>
<dbReference type="PANTHER" id="PTHR43908:SF3">
    <property type="entry name" value="AT29763P-RELATED"/>
    <property type="match status" value="1"/>
</dbReference>
<feature type="compositionally biased region" description="Low complexity" evidence="6">
    <location>
        <begin position="47"/>
        <end position="80"/>
    </location>
</feature>
<comment type="subcellular location">
    <subcellularLocation>
        <location evidence="1">Endoplasmic reticulum membrane</location>
        <topology evidence="1">Single-pass membrane protein</topology>
    </subcellularLocation>
</comment>
<sequence length="453" mass="49869">MNEDEARRCLDLSKQKFANGETAAALKFANKSLALFETSEAKSWVRAGASSSSASSSSGAGPSGSASASAGASSSAAAAAEEPSRPFTPEQVDGIKRILAVKAKGDLYGILGLQKGCAESDIKKAYRKLALQFHPDKCGAPGTDDAFKAIGHAFAVLGDPDKRDQYDRYGVDPESRGAAAAARSGGAGFRGFDGNRFESEITPEELFRMFMGGDEFPGFGGPGFRTYSFGAGAGPRFAQQQYRRRQQAHGGDAATASATTVLQIIQFLPILFLILFTLVSLLGSSSVDSYSFSQSREYGDRRVTPTHNVQYFVNRAEFTSHWNTPAGISRLDRAVEAEYYRRVYQACQQEQESKRFHVQQAYGIFGVDKQRLKRAQDMRLPNCDRLDEWKRVEAAAIEERARSEREARDAQIREHAQKQQERQQKQQQKMQQQKQQALKKPVDKDANAARVAR</sequence>
<evidence type="ECO:0000313" key="8">
    <source>
        <dbReference type="EMBL" id="KAL2912604.1"/>
    </source>
</evidence>
<evidence type="ECO:0000256" key="6">
    <source>
        <dbReference type="SAM" id="MobiDB-lite"/>
    </source>
</evidence>
<evidence type="ECO:0000256" key="4">
    <source>
        <dbReference type="ARBA" id="ARBA00022989"/>
    </source>
</evidence>
<dbReference type="PRINTS" id="PR00625">
    <property type="entry name" value="JDOMAIN"/>
</dbReference>
<keyword evidence="2" id="KW-0812">Transmembrane</keyword>
<organism evidence="8 9">
    <name type="scientific">Polyrhizophydium stewartii</name>
    <dbReference type="NCBI Taxonomy" id="2732419"/>
    <lineage>
        <taxon>Eukaryota</taxon>
        <taxon>Fungi</taxon>
        <taxon>Fungi incertae sedis</taxon>
        <taxon>Chytridiomycota</taxon>
        <taxon>Chytridiomycota incertae sedis</taxon>
        <taxon>Chytridiomycetes</taxon>
        <taxon>Rhizophydiales</taxon>
        <taxon>Rhizophydiales incertae sedis</taxon>
        <taxon>Polyrhizophydium</taxon>
    </lineage>
</organism>
<keyword evidence="5" id="KW-0472">Membrane</keyword>
<feature type="domain" description="J" evidence="7">
    <location>
        <begin position="106"/>
        <end position="170"/>
    </location>
</feature>
<evidence type="ECO:0000259" key="7">
    <source>
        <dbReference type="PROSITE" id="PS50076"/>
    </source>
</evidence>
<feature type="compositionally biased region" description="Low complexity" evidence="6">
    <location>
        <begin position="425"/>
        <end position="439"/>
    </location>
</feature>
<dbReference type="InterPro" id="IPR015399">
    <property type="entry name" value="DUF1977_DnaJ-like"/>
</dbReference>
<evidence type="ECO:0000256" key="5">
    <source>
        <dbReference type="ARBA" id="ARBA00023136"/>
    </source>
</evidence>
<dbReference type="EMBL" id="JADGIZ020000061">
    <property type="protein sequence ID" value="KAL2912604.1"/>
    <property type="molecule type" value="Genomic_DNA"/>
</dbReference>
<keyword evidence="4" id="KW-1133">Transmembrane helix</keyword>
<proteinExistence type="predicted"/>
<dbReference type="Gene3D" id="1.10.287.110">
    <property type="entry name" value="DnaJ domain"/>
    <property type="match status" value="1"/>
</dbReference>
<feature type="region of interest" description="Disordered" evidence="6">
    <location>
        <begin position="47"/>
        <end position="89"/>
    </location>
</feature>
<feature type="compositionally biased region" description="Basic and acidic residues" evidence="6">
    <location>
        <begin position="399"/>
        <end position="424"/>
    </location>
</feature>
<dbReference type="InterPro" id="IPR018253">
    <property type="entry name" value="DnaJ_domain_CS"/>
</dbReference>
<keyword evidence="9" id="KW-1185">Reference proteome</keyword>
<dbReference type="InterPro" id="IPR051100">
    <property type="entry name" value="DnaJ_subfamily_B/C"/>
</dbReference>
<gene>
    <name evidence="8" type="primary">HLJ1</name>
    <name evidence="8" type="ORF">HK105_207912</name>
</gene>
<evidence type="ECO:0000256" key="3">
    <source>
        <dbReference type="ARBA" id="ARBA00022824"/>
    </source>
</evidence>
<evidence type="ECO:0000256" key="2">
    <source>
        <dbReference type="ARBA" id="ARBA00022692"/>
    </source>
</evidence>
<dbReference type="Pfam" id="PF09320">
    <property type="entry name" value="DUF1977"/>
    <property type="match status" value="1"/>
</dbReference>